<dbReference type="EMBL" id="JACETU010000011">
    <property type="protein sequence ID" value="KAF7416409.1"/>
    <property type="molecule type" value="Genomic_DNA"/>
</dbReference>
<dbReference type="VEuPathDB" id="FungiDB:PC9H_002675"/>
<comment type="caution">
    <text evidence="1">The sequence shown here is derived from an EMBL/GenBank/DDBJ whole genome shotgun (WGS) entry which is preliminary data.</text>
</comment>
<keyword evidence="2" id="KW-1185">Reference proteome</keyword>
<proteinExistence type="predicted"/>
<dbReference type="GeneID" id="59372516"/>
<dbReference type="Proteomes" id="UP000623687">
    <property type="component" value="Unassembled WGS sequence"/>
</dbReference>
<accession>A0A8H6ZK79</accession>
<dbReference type="RefSeq" id="XP_036625956.1">
    <property type="nucleotide sequence ID" value="XM_036772310.1"/>
</dbReference>
<reference evidence="1" key="1">
    <citation type="submission" date="2019-07" db="EMBL/GenBank/DDBJ databases">
        <authorList>
            <person name="Palmer J.M."/>
        </authorList>
    </citation>
    <scope>NUCLEOTIDE SEQUENCE</scope>
    <source>
        <strain evidence="1">PC9</strain>
    </source>
</reference>
<dbReference type="AlphaFoldDB" id="A0A8H6ZK79"/>
<name>A0A8H6ZK79_PLEOS</name>
<evidence type="ECO:0000313" key="1">
    <source>
        <dbReference type="EMBL" id="KAF7416409.1"/>
    </source>
</evidence>
<sequence>MSTVFLPSNGSMVLPPTNRSYGFPVPVQHAAYPATHTMMPGMMPGMAPMQGMRPVYGSAVGVPAVVPPYAYGVPRRAARADDARARVHVRRIPVLRRAAAPAHDDHHPESEFVEEAQEIEFIAFVALARPVEEQGLLLGDLEAESGKRFGGRGAAQIVDDF</sequence>
<protein>
    <submittedName>
        <fullName evidence="1">Uncharacterized protein</fullName>
    </submittedName>
</protein>
<dbReference type="OrthoDB" id="3034493at2759"/>
<gene>
    <name evidence="1" type="ORF">PC9H_002675</name>
</gene>
<evidence type="ECO:0000313" key="2">
    <source>
        <dbReference type="Proteomes" id="UP000623687"/>
    </source>
</evidence>
<organism evidence="1 2">
    <name type="scientific">Pleurotus ostreatus</name>
    <name type="common">Oyster mushroom</name>
    <name type="synonym">White-rot fungus</name>
    <dbReference type="NCBI Taxonomy" id="5322"/>
    <lineage>
        <taxon>Eukaryota</taxon>
        <taxon>Fungi</taxon>
        <taxon>Dikarya</taxon>
        <taxon>Basidiomycota</taxon>
        <taxon>Agaricomycotina</taxon>
        <taxon>Agaricomycetes</taxon>
        <taxon>Agaricomycetidae</taxon>
        <taxon>Agaricales</taxon>
        <taxon>Pleurotineae</taxon>
        <taxon>Pleurotaceae</taxon>
        <taxon>Pleurotus</taxon>
    </lineage>
</organism>